<evidence type="ECO:0008006" key="4">
    <source>
        <dbReference type="Google" id="ProtNLM"/>
    </source>
</evidence>
<reference evidence="2" key="1">
    <citation type="submission" date="2019-09" db="EMBL/GenBank/DDBJ databases">
        <title>Draft genome information of white flower Hibiscus syriacus.</title>
        <authorList>
            <person name="Kim Y.-M."/>
        </authorList>
    </citation>
    <scope>NUCLEOTIDE SEQUENCE [LARGE SCALE GENOMIC DNA]</scope>
    <source>
        <strain evidence="2">YM2019G1</strain>
    </source>
</reference>
<comment type="caution">
    <text evidence="2">The sequence shown here is derived from an EMBL/GenBank/DDBJ whole genome shotgun (WGS) entry which is preliminary data.</text>
</comment>
<evidence type="ECO:0000313" key="3">
    <source>
        <dbReference type="Proteomes" id="UP000436088"/>
    </source>
</evidence>
<feature type="signal peptide" evidence="1">
    <location>
        <begin position="1"/>
        <end position="21"/>
    </location>
</feature>
<accession>A0A6A2ZB74</accession>
<protein>
    <recommendedName>
        <fullName evidence="4">Secreted protein</fullName>
    </recommendedName>
</protein>
<dbReference type="Proteomes" id="UP000436088">
    <property type="component" value="Unassembled WGS sequence"/>
</dbReference>
<gene>
    <name evidence="2" type="ORF">F3Y22_tig00110988pilonHSYRG00433</name>
</gene>
<keyword evidence="3" id="KW-1185">Reference proteome</keyword>
<dbReference type="EMBL" id="VEPZ02001191">
    <property type="protein sequence ID" value="KAE8688345.1"/>
    <property type="molecule type" value="Genomic_DNA"/>
</dbReference>
<dbReference type="OrthoDB" id="998067at2759"/>
<evidence type="ECO:0000313" key="2">
    <source>
        <dbReference type="EMBL" id="KAE8688345.1"/>
    </source>
</evidence>
<evidence type="ECO:0000256" key="1">
    <source>
        <dbReference type="SAM" id="SignalP"/>
    </source>
</evidence>
<name>A0A6A2ZB74_HIBSY</name>
<proteinExistence type="predicted"/>
<keyword evidence="1" id="KW-0732">Signal</keyword>
<dbReference type="AlphaFoldDB" id="A0A6A2ZB74"/>
<feature type="chain" id="PRO_5025522372" description="Secreted protein" evidence="1">
    <location>
        <begin position="22"/>
        <end position="107"/>
    </location>
</feature>
<sequence>MACQIFVFAFVLIALTGLVSTANGADSKPIAPDGVDSKSITPAIASTVPDVNIIGTIDDKGAPSPNAAVAAPLGSELDAKRFAPTPSDATTVGVSVVQAATAVGAVS</sequence>
<organism evidence="2 3">
    <name type="scientific">Hibiscus syriacus</name>
    <name type="common">Rose of Sharon</name>
    <dbReference type="NCBI Taxonomy" id="106335"/>
    <lineage>
        <taxon>Eukaryota</taxon>
        <taxon>Viridiplantae</taxon>
        <taxon>Streptophyta</taxon>
        <taxon>Embryophyta</taxon>
        <taxon>Tracheophyta</taxon>
        <taxon>Spermatophyta</taxon>
        <taxon>Magnoliopsida</taxon>
        <taxon>eudicotyledons</taxon>
        <taxon>Gunneridae</taxon>
        <taxon>Pentapetalae</taxon>
        <taxon>rosids</taxon>
        <taxon>malvids</taxon>
        <taxon>Malvales</taxon>
        <taxon>Malvaceae</taxon>
        <taxon>Malvoideae</taxon>
        <taxon>Hibiscus</taxon>
    </lineage>
</organism>